<keyword evidence="3" id="KW-1185">Reference proteome</keyword>
<dbReference type="InterPro" id="IPR020471">
    <property type="entry name" value="AKR"/>
</dbReference>
<dbReference type="PANTHER" id="PTHR42686">
    <property type="entry name" value="GH17980P-RELATED"/>
    <property type="match status" value="1"/>
</dbReference>
<dbReference type="SUPFAM" id="SSF51430">
    <property type="entry name" value="NAD(P)-linked oxidoreductase"/>
    <property type="match status" value="1"/>
</dbReference>
<reference evidence="2" key="1">
    <citation type="submission" date="2022-11" db="EMBL/GenBank/DDBJ databases">
        <title>Draft genome sequence of Hoeflea poritis E7-10 and Hoeflea prorocentri PM5-8, separated from scleractinian coral Porites lutea and marine dinoflagellate.</title>
        <authorList>
            <person name="Zhang G."/>
            <person name="Wei Q."/>
            <person name="Cai L."/>
        </authorList>
    </citation>
    <scope>NUCLEOTIDE SEQUENCE</scope>
    <source>
        <strain evidence="2">PM5-8</strain>
    </source>
</reference>
<evidence type="ECO:0000259" key="1">
    <source>
        <dbReference type="Pfam" id="PF00248"/>
    </source>
</evidence>
<sequence>MKFNTTANDHLTLSQIGLGTGPLGGLYAESPRSRAMQVLECAWENGIRYFDTAPFYGYGLAERRVGDFLQGKDGDSWVLSTKVGRLLKPDVGPPTDIADFVNGLKFGVEFDYSYDGIMRSIEDSYARLGLTKIDIAYVHDIGRFTHSPEMNDHHMAQLKDGGFRALDMLKDSGTIKAWGIGVNEVAVCLDVLERTELDCILLAGRYTLLDRSAEADLLPACRARDISIIVGGIFNSGILATDAVENGYFDYRPASSDIKARVSAMQAVAEKNGHQLARAALQFPLREPLVVSMLLGTDTAEKLQHNLDELAAPLPDSNWDQYSNHALMD</sequence>
<evidence type="ECO:0000313" key="3">
    <source>
        <dbReference type="Proteomes" id="UP001151234"/>
    </source>
</evidence>
<dbReference type="PANTHER" id="PTHR42686:SF1">
    <property type="entry name" value="GH17980P-RELATED"/>
    <property type="match status" value="1"/>
</dbReference>
<dbReference type="RefSeq" id="WP_267991096.1">
    <property type="nucleotide sequence ID" value="NZ_JAPJZI010000001.1"/>
</dbReference>
<comment type="caution">
    <text evidence="2">The sequence shown here is derived from an EMBL/GenBank/DDBJ whole genome shotgun (WGS) entry which is preliminary data.</text>
</comment>
<name>A0A9X3UIC1_9HYPH</name>
<proteinExistence type="predicted"/>
<feature type="domain" description="NADP-dependent oxidoreductase" evidence="1">
    <location>
        <begin position="16"/>
        <end position="322"/>
    </location>
</feature>
<gene>
    <name evidence="2" type="ORF">OQ273_13895</name>
</gene>
<dbReference type="Gene3D" id="3.20.20.100">
    <property type="entry name" value="NADP-dependent oxidoreductase domain"/>
    <property type="match status" value="1"/>
</dbReference>
<organism evidence="2 3">
    <name type="scientific">Hoeflea prorocentri</name>
    <dbReference type="NCBI Taxonomy" id="1922333"/>
    <lineage>
        <taxon>Bacteria</taxon>
        <taxon>Pseudomonadati</taxon>
        <taxon>Pseudomonadota</taxon>
        <taxon>Alphaproteobacteria</taxon>
        <taxon>Hyphomicrobiales</taxon>
        <taxon>Rhizobiaceae</taxon>
        <taxon>Hoeflea</taxon>
    </lineage>
</organism>
<dbReference type="AlphaFoldDB" id="A0A9X3UIC1"/>
<accession>A0A9X3UIC1</accession>
<evidence type="ECO:0000313" key="2">
    <source>
        <dbReference type="EMBL" id="MDA5399672.1"/>
    </source>
</evidence>
<dbReference type="InterPro" id="IPR036812">
    <property type="entry name" value="NAD(P)_OxRdtase_dom_sf"/>
</dbReference>
<dbReference type="Proteomes" id="UP001151234">
    <property type="component" value="Unassembled WGS sequence"/>
</dbReference>
<dbReference type="Pfam" id="PF00248">
    <property type="entry name" value="Aldo_ket_red"/>
    <property type="match status" value="1"/>
</dbReference>
<protein>
    <submittedName>
        <fullName evidence="2">Aldo/keto reductase</fullName>
    </submittedName>
</protein>
<dbReference type="InterPro" id="IPR023210">
    <property type="entry name" value="NADP_OxRdtase_dom"/>
</dbReference>
<dbReference type="GO" id="GO:0016491">
    <property type="term" value="F:oxidoreductase activity"/>
    <property type="evidence" value="ECO:0007669"/>
    <property type="project" value="InterPro"/>
</dbReference>
<dbReference type="GO" id="GO:0005829">
    <property type="term" value="C:cytosol"/>
    <property type="evidence" value="ECO:0007669"/>
    <property type="project" value="TreeGrafter"/>
</dbReference>
<dbReference type="EMBL" id="JAPJZI010000001">
    <property type="protein sequence ID" value="MDA5399672.1"/>
    <property type="molecule type" value="Genomic_DNA"/>
</dbReference>